<dbReference type="Proteomes" id="UP000242287">
    <property type="component" value="Unassembled WGS sequence"/>
</dbReference>
<keyword evidence="1" id="KW-0812">Transmembrane</keyword>
<dbReference type="EMBL" id="KZ302030">
    <property type="protein sequence ID" value="PFH49415.1"/>
    <property type="molecule type" value="Genomic_DNA"/>
</dbReference>
<keyword evidence="1" id="KW-1133">Transmembrane helix</keyword>
<dbReference type="OrthoDB" id="3346544at2759"/>
<dbReference type="AlphaFoldDB" id="A0A2A9NEI7"/>
<keyword evidence="3" id="KW-1185">Reference proteome</keyword>
<evidence type="ECO:0000256" key="1">
    <source>
        <dbReference type="SAM" id="Phobius"/>
    </source>
</evidence>
<evidence type="ECO:0008006" key="4">
    <source>
        <dbReference type="Google" id="ProtNLM"/>
    </source>
</evidence>
<name>A0A2A9NEI7_9AGAR</name>
<feature type="transmembrane region" description="Helical" evidence="1">
    <location>
        <begin position="119"/>
        <end position="141"/>
    </location>
</feature>
<organism evidence="2 3">
    <name type="scientific">Amanita thiersii Skay4041</name>
    <dbReference type="NCBI Taxonomy" id="703135"/>
    <lineage>
        <taxon>Eukaryota</taxon>
        <taxon>Fungi</taxon>
        <taxon>Dikarya</taxon>
        <taxon>Basidiomycota</taxon>
        <taxon>Agaricomycotina</taxon>
        <taxon>Agaricomycetes</taxon>
        <taxon>Agaricomycetidae</taxon>
        <taxon>Agaricales</taxon>
        <taxon>Pluteineae</taxon>
        <taxon>Amanitaceae</taxon>
        <taxon>Amanita</taxon>
    </lineage>
</organism>
<feature type="transmembrane region" description="Helical" evidence="1">
    <location>
        <begin position="161"/>
        <end position="185"/>
    </location>
</feature>
<reference evidence="2 3" key="1">
    <citation type="submission" date="2014-02" db="EMBL/GenBank/DDBJ databases">
        <title>Transposable element dynamics among asymbiotic and ectomycorrhizal Amanita fungi.</title>
        <authorList>
            <consortium name="DOE Joint Genome Institute"/>
            <person name="Hess J."/>
            <person name="Skrede I."/>
            <person name="Wolfe B."/>
            <person name="LaButti K."/>
            <person name="Ohm R.A."/>
            <person name="Grigoriev I.V."/>
            <person name="Pringle A."/>
        </authorList>
    </citation>
    <scope>NUCLEOTIDE SEQUENCE [LARGE SCALE GENOMIC DNA]</scope>
    <source>
        <strain evidence="2 3">SKay4041</strain>
    </source>
</reference>
<sequence>MAQISVRSATLISVIIEGALYGFSAFMFFLTIWALLYKRSTKELNHIMFAAACVLFILSTLHLVADGIHAYDGFIRLNGSQAYFLDGTTQTFKNSVYELETLFADAVLIYRCYVVWQKLWVVVIPSILWIGTAIAASHTVWSISQPIVQGETIYLLEVGRWVLSFYSLALVTNIIATGLLAYKIWVVNRAAFRISFDLTTREGARQRRKSSLHSLLLVILECGALYSLSLIVMITVYTTKSNSAYLVVDLIGQIIPITFYVIIIRAAMARMTDTPKHHSMSISKRNGTTVQFEVNHDIAMESTSLENRQPLECKTSVDIAKTNHSSASFLPSRSSV</sequence>
<feature type="transmembrane region" description="Helical" evidence="1">
    <location>
        <begin position="12"/>
        <end position="35"/>
    </location>
</feature>
<gene>
    <name evidence="2" type="ORF">AMATHDRAFT_4931</name>
</gene>
<accession>A0A2A9NEI7</accession>
<keyword evidence="1" id="KW-0472">Membrane</keyword>
<feature type="transmembrane region" description="Helical" evidence="1">
    <location>
        <begin position="215"/>
        <end position="237"/>
    </location>
</feature>
<evidence type="ECO:0000313" key="2">
    <source>
        <dbReference type="EMBL" id="PFH49415.1"/>
    </source>
</evidence>
<proteinExistence type="predicted"/>
<protein>
    <recommendedName>
        <fullName evidence="4">G-protein coupled receptors family 1 profile domain-containing protein</fullName>
    </recommendedName>
</protein>
<feature type="transmembrane region" description="Helical" evidence="1">
    <location>
        <begin position="243"/>
        <end position="263"/>
    </location>
</feature>
<evidence type="ECO:0000313" key="3">
    <source>
        <dbReference type="Proteomes" id="UP000242287"/>
    </source>
</evidence>
<feature type="transmembrane region" description="Helical" evidence="1">
    <location>
        <begin position="47"/>
        <end position="65"/>
    </location>
</feature>